<keyword evidence="1" id="KW-0812">Transmembrane</keyword>
<dbReference type="EMBL" id="CAJNOR010001601">
    <property type="protein sequence ID" value="CAF1170234.1"/>
    <property type="molecule type" value="Genomic_DNA"/>
</dbReference>
<evidence type="ECO:0000256" key="1">
    <source>
        <dbReference type="SAM" id="Phobius"/>
    </source>
</evidence>
<accession>A0A814UC78</accession>
<feature type="transmembrane region" description="Helical" evidence="1">
    <location>
        <begin position="39"/>
        <end position="60"/>
    </location>
</feature>
<evidence type="ECO:0000313" key="3">
    <source>
        <dbReference type="Proteomes" id="UP000663828"/>
    </source>
</evidence>
<gene>
    <name evidence="2" type="ORF">XAT740_LOCUS21989</name>
</gene>
<keyword evidence="1" id="KW-1133">Transmembrane helix</keyword>
<sequence>MIRTSLKSTSDQPTVFYQREQRNQSRCQCSISRFVRIQLLLLLALLVLAAIIIPIVVLVYDNRNSTPPCSITYTGTFISGVTPTTQCDDWRAFTTSLTCTSYSKLRLYGSNDPVGISVTDTSVITPLAIALRYNTTILTSSNGVSWRAGSCGSGFELAANGACTCSSNYALRPCQGSSSWGGIASSSCGAQTQTISLHLE</sequence>
<dbReference type="Proteomes" id="UP000663828">
    <property type="component" value="Unassembled WGS sequence"/>
</dbReference>
<keyword evidence="1" id="KW-0472">Membrane</keyword>
<proteinExistence type="predicted"/>
<protein>
    <submittedName>
        <fullName evidence="2">Uncharacterized protein</fullName>
    </submittedName>
</protein>
<dbReference type="AlphaFoldDB" id="A0A814UC78"/>
<reference evidence="2" key="1">
    <citation type="submission" date="2021-02" db="EMBL/GenBank/DDBJ databases">
        <authorList>
            <person name="Nowell W R."/>
        </authorList>
    </citation>
    <scope>NUCLEOTIDE SEQUENCE</scope>
</reference>
<keyword evidence="3" id="KW-1185">Reference proteome</keyword>
<organism evidence="2 3">
    <name type="scientific">Adineta ricciae</name>
    <name type="common">Rotifer</name>
    <dbReference type="NCBI Taxonomy" id="249248"/>
    <lineage>
        <taxon>Eukaryota</taxon>
        <taxon>Metazoa</taxon>
        <taxon>Spiralia</taxon>
        <taxon>Gnathifera</taxon>
        <taxon>Rotifera</taxon>
        <taxon>Eurotatoria</taxon>
        <taxon>Bdelloidea</taxon>
        <taxon>Adinetida</taxon>
        <taxon>Adinetidae</taxon>
        <taxon>Adineta</taxon>
    </lineage>
</organism>
<name>A0A814UC78_ADIRI</name>
<evidence type="ECO:0000313" key="2">
    <source>
        <dbReference type="EMBL" id="CAF1170234.1"/>
    </source>
</evidence>
<comment type="caution">
    <text evidence="2">The sequence shown here is derived from an EMBL/GenBank/DDBJ whole genome shotgun (WGS) entry which is preliminary data.</text>
</comment>